<dbReference type="AlphaFoldDB" id="A0A9P0H565"/>
<evidence type="ECO:0000313" key="2">
    <source>
        <dbReference type="EMBL" id="CAH1395640.1"/>
    </source>
</evidence>
<gene>
    <name evidence="2" type="ORF">NEZAVI_LOCUS5882</name>
</gene>
<name>A0A9P0H565_NEZVI</name>
<dbReference type="EMBL" id="OV725079">
    <property type="protein sequence ID" value="CAH1395640.1"/>
    <property type="molecule type" value="Genomic_DNA"/>
</dbReference>
<evidence type="ECO:0000256" key="1">
    <source>
        <dbReference type="SAM" id="MobiDB-lite"/>
    </source>
</evidence>
<sequence length="613" mass="71941">MKSILKSSVNTNFKDLSPPCETEDVKEETEDSAYDLHENESWSIIEEEKKGHRQTEMYNIIDILRYYAKLGNKRKVNYFKTRKIDVAAYRFKRPTNARPTEQRTLKTNENLHNAELEMATITGLREMYFKTPKIFKTIGESPTEKEPKDEKLQEIKLPTKLIPDNKVCKRYLSKYKQKLLDKLFIKIPRTGDMKSKPKYDEKYAKIKKSRDAIRNGYVVSVFNIDDDDLFTDKELYKIHRMKDNKHSYGSYDKHGHTKNVMHSKEIWEWDEVVNNFPNFSETKKSSETLFLSPVKGNTPIPKPKPEQLIKHYLVNWFKRESPTEEGKDPLHRFQFLGNRYPRHYNFLTKESRLNAAIKFIKFAKAVHPDLECMKILSELESYIGPITLDALQANTTTMGTQLKRPNKQLRYFRKLLEEIKELGNMFSSPEKTTVDLKDKSTKPDEITEEHFKNSLQHSNMSYVHHKYVESRLPSPLNKMFISMAHSLVKYMVDISTDPKAKRYKKEISKLVTKLLLLVLESMNWVIETIFRIASPSDILEDSKTEKETIMDDIGEDRTHEIPTDRIDQTIKTLMVSILKFMNFNSLFYKDGPDTNSTECQSLSSISNEKEKNR</sequence>
<feature type="compositionally biased region" description="Polar residues" evidence="1">
    <location>
        <begin position="1"/>
        <end position="14"/>
    </location>
</feature>
<reference evidence="2" key="1">
    <citation type="submission" date="2022-01" db="EMBL/GenBank/DDBJ databases">
        <authorList>
            <person name="King R."/>
        </authorList>
    </citation>
    <scope>NUCLEOTIDE SEQUENCE</scope>
</reference>
<evidence type="ECO:0000313" key="3">
    <source>
        <dbReference type="Proteomes" id="UP001152798"/>
    </source>
</evidence>
<feature type="region of interest" description="Disordered" evidence="1">
    <location>
        <begin position="1"/>
        <end position="25"/>
    </location>
</feature>
<proteinExistence type="predicted"/>
<organism evidence="2 3">
    <name type="scientific">Nezara viridula</name>
    <name type="common">Southern green stink bug</name>
    <name type="synonym">Cimex viridulus</name>
    <dbReference type="NCBI Taxonomy" id="85310"/>
    <lineage>
        <taxon>Eukaryota</taxon>
        <taxon>Metazoa</taxon>
        <taxon>Ecdysozoa</taxon>
        <taxon>Arthropoda</taxon>
        <taxon>Hexapoda</taxon>
        <taxon>Insecta</taxon>
        <taxon>Pterygota</taxon>
        <taxon>Neoptera</taxon>
        <taxon>Paraneoptera</taxon>
        <taxon>Hemiptera</taxon>
        <taxon>Heteroptera</taxon>
        <taxon>Panheteroptera</taxon>
        <taxon>Pentatomomorpha</taxon>
        <taxon>Pentatomoidea</taxon>
        <taxon>Pentatomidae</taxon>
        <taxon>Pentatominae</taxon>
        <taxon>Nezara</taxon>
    </lineage>
</organism>
<keyword evidence="3" id="KW-1185">Reference proteome</keyword>
<dbReference type="Proteomes" id="UP001152798">
    <property type="component" value="Chromosome 3"/>
</dbReference>
<protein>
    <submittedName>
        <fullName evidence="2">Uncharacterized protein</fullName>
    </submittedName>
</protein>
<accession>A0A9P0H565</accession>
<dbReference type="OrthoDB" id="10478939at2759"/>